<evidence type="ECO:0000256" key="2">
    <source>
        <dbReference type="ARBA" id="ARBA00022475"/>
    </source>
</evidence>
<dbReference type="PANTHER" id="PTHR30294">
    <property type="entry name" value="MEMBRANE COMPONENT OF ABC TRANSPORTER YHHJ-RELATED"/>
    <property type="match status" value="1"/>
</dbReference>
<keyword evidence="4 6" id="KW-1133">Transmembrane helix</keyword>
<feature type="transmembrane region" description="Helical" evidence="6">
    <location>
        <begin position="107"/>
        <end position="129"/>
    </location>
</feature>
<dbReference type="Proteomes" id="UP000198814">
    <property type="component" value="Unassembled WGS sequence"/>
</dbReference>
<evidence type="ECO:0000256" key="5">
    <source>
        <dbReference type="ARBA" id="ARBA00023136"/>
    </source>
</evidence>
<organism evidence="7 8">
    <name type="scientific">Nitrosomonas oligotropha</name>
    <dbReference type="NCBI Taxonomy" id="42354"/>
    <lineage>
        <taxon>Bacteria</taxon>
        <taxon>Pseudomonadati</taxon>
        <taxon>Pseudomonadota</taxon>
        <taxon>Betaproteobacteria</taxon>
        <taxon>Nitrosomonadales</taxon>
        <taxon>Nitrosomonadaceae</taxon>
        <taxon>Nitrosomonas</taxon>
    </lineage>
</organism>
<protein>
    <submittedName>
        <fullName evidence="7">ABC-2 type transport system permease protein</fullName>
    </submittedName>
</protein>
<name>A0A1H8UT74_9PROT</name>
<reference evidence="8" key="1">
    <citation type="submission" date="2016-10" db="EMBL/GenBank/DDBJ databases">
        <authorList>
            <person name="Varghese N."/>
            <person name="Submissions S."/>
        </authorList>
    </citation>
    <scope>NUCLEOTIDE SEQUENCE [LARGE SCALE GENOMIC DNA]</scope>
    <source>
        <strain evidence="8">Nm76</strain>
    </source>
</reference>
<keyword evidence="2" id="KW-1003">Cell membrane</keyword>
<dbReference type="OrthoDB" id="9794512at2"/>
<keyword evidence="5 6" id="KW-0472">Membrane</keyword>
<feature type="transmembrane region" description="Helical" evidence="6">
    <location>
        <begin position="141"/>
        <end position="166"/>
    </location>
</feature>
<keyword evidence="8" id="KW-1185">Reference proteome</keyword>
<feature type="transmembrane region" description="Helical" evidence="6">
    <location>
        <begin position="215"/>
        <end position="237"/>
    </location>
</feature>
<feature type="transmembrane region" description="Helical" evidence="6">
    <location>
        <begin position="12"/>
        <end position="35"/>
    </location>
</feature>
<accession>A0A1H8UT74</accession>
<dbReference type="InterPro" id="IPR051449">
    <property type="entry name" value="ABC-2_transporter_component"/>
</dbReference>
<dbReference type="Pfam" id="PF12679">
    <property type="entry name" value="ABC2_membrane_2"/>
    <property type="match status" value="1"/>
</dbReference>
<evidence type="ECO:0000313" key="8">
    <source>
        <dbReference type="Proteomes" id="UP000198814"/>
    </source>
</evidence>
<dbReference type="GO" id="GO:0140359">
    <property type="term" value="F:ABC-type transporter activity"/>
    <property type="evidence" value="ECO:0007669"/>
    <property type="project" value="InterPro"/>
</dbReference>
<dbReference type="AlphaFoldDB" id="A0A1H8UT74"/>
<evidence type="ECO:0000256" key="4">
    <source>
        <dbReference type="ARBA" id="ARBA00022989"/>
    </source>
</evidence>
<keyword evidence="3 6" id="KW-0812">Transmembrane</keyword>
<evidence type="ECO:0000313" key="7">
    <source>
        <dbReference type="EMBL" id="SEP06392.1"/>
    </source>
</evidence>
<gene>
    <name evidence="7" type="ORF">SAMN05216333_1407</name>
</gene>
<dbReference type="STRING" id="42354.SAMN05216333_1407"/>
<comment type="subcellular location">
    <subcellularLocation>
        <location evidence="1">Cell membrane</location>
        <topology evidence="1">Multi-pass membrane protein</topology>
    </subcellularLocation>
</comment>
<feature type="transmembrane region" description="Helical" evidence="6">
    <location>
        <begin position="65"/>
        <end position="86"/>
    </location>
</feature>
<feature type="transmembrane region" description="Helical" evidence="6">
    <location>
        <begin position="173"/>
        <end position="195"/>
    </location>
</feature>
<dbReference type="PANTHER" id="PTHR30294:SF29">
    <property type="entry name" value="MULTIDRUG ABC TRANSPORTER PERMEASE YBHS-RELATED"/>
    <property type="match status" value="1"/>
</dbReference>
<dbReference type="GO" id="GO:0005886">
    <property type="term" value="C:plasma membrane"/>
    <property type="evidence" value="ECO:0007669"/>
    <property type="project" value="UniProtKB-SubCell"/>
</dbReference>
<dbReference type="EMBL" id="FODO01000040">
    <property type="protein sequence ID" value="SEP06392.1"/>
    <property type="molecule type" value="Genomic_DNA"/>
</dbReference>
<evidence type="ECO:0000256" key="1">
    <source>
        <dbReference type="ARBA" id="ARBA00004651"/>
    </source>
</evidence>
<evidence type="ECO:0000256" key="6">
    <source>
        <dbReference type="SAM" id="Phobius"/>
    </source>
</evidence>
<proteinExistence type="predicted"/>
<dbReference type="RefSeq" id="WP_090322350.1">
    <property type="nucleotide sequence ID" value="NZ_FNOE01000042.1"/>
</dbReference>
<evidence type="ECO:0000256" key="3">
    <source>
        <dbReference type="ARBA" id="ARBA00022692"/>
    </source>
</evidence>
<sequence length="247" mass="27118">MIITIIRKELHMLFISPLAWLLLALVQLVLAWVFLVRLDAFLEIQSQLLQIANPPGVTEIIVTPVFAVAAIVLLMITPLLSMRLIAEERRNRTLTLLISAPVSMTDIVLGKFLGLMVFFSAIISLIIALCLSLRTGGMMDFGLLLSNTIGLLLTVASFSALGLYISSLTAQPAIAAAGTLGVLLGLWLIDLAASATQSWLHYFSLLKHFDHFNQGLIDTLSTAYFILFTVTFLVLTIRRLDGERLHG</sequence>